<proteinExistence type="predicted"/>
<dbReference type="AlphaFoldDB" id="H3SJS8"/>
<keyword evidence="2" id="KW-1185">Reference proteome</keyword>
<sequence>MRRGKTGQRRIAEARTAVRIDECGDGGKEGGSESCICAGWLKTPVFSEGVEMSIFLLKTWHSEFFLLKDEIRYIKNEVDKIPIDFSTA</sequence>
<organism evidence="1 2">
    <name type="scientific">Paenibacillus dendritiformis C454</name>
    <dbReference type="NCBI Taxonomy" id="1131935"/>
    <lineage>
        <taxon>Bacteria</taxon>
        <taxon>Bacillati</taxon>
        <taxon>Bacillota</taxon>
        <taxon>Bacilli</taxon>
        <taxon>Bacillales</taxon>
        <taxon>Paenibacillaceae</taxon>
        <taxon>Paenibacillus</taxon>
    </lineage>
</organism>
<name>H3SJS8_9BACL</name>
<evidence type="ECO:0000313" key="2">
    <source>
        <dbReference type="Proteomes" id="UP000003900"/>
    </source>
</evidence>
<protein>
    <submittedName>
        <fullName evidence="1">Uncharacterized protein</fullName>
    </submittedName>
</protein>
<accession>H3SJS8</accession>
<dbReference type="STRING" id="1131935.PDENDC454_19028"/>
<comment type="caution">
    <text evidence="1">The sequence shown here is derived from an EMBL/GenBank/DDBJ whole genome shotgun (WGS) entry which is preliminary data.</text>
</comment>
<dbReference type="EMBL" id="AHKH01000061">
    <property type="protein sequence ID" value="EHQ60650.1"/>
    <property type="molecule type" value="Genomic_DNA"/>
</dbReference>
<evidence type="ECO:0000313" key="1">
    <source>
        <dbReference type="EMBL" id="EHQ60650.1"/>
    </source>
</evidence>
<dbReference type="Proteomes" id="UP000003900">
    <property type="component" value="Unassembled WGS sequence"/>
</dbReference>
<dbReference type="PATRIC" id="fig|1131935.3.peg.3953"/>
<reference evidence="1 2" key="1">
    <citation type="journal article" date="2012" name="J. Bacteriol.">
        <title>Genome Sequence of the Pattern-Forming Social Bacterium Paenibacillus dendritiformis C454 Chiral Morphotype.</title>
        <authorList>
            <person name="Sirota-Madi A."/>
            <person name="Olender T."/>
            <person name="Helman Y."/>
            <person name="Brainis I."/>
            <person name="Finkelshtein A."/>
            <person name="Roth D."/>
            <person name="Hagai E."/>
            <person name="Leshkowitz D."/>
            <person name="Brodsky L."/>
            <person name="Galatenko V."/>
            <person name="Nikolaev V."/>
            <person name="Gutnick D.L."/>
            <person name="Lancet D."/>
            <person name="Ben-Jacob E."/>
        </authorList>
    </citation>
    <scope>NUCLEOTIDE SEQUENCE [LARGE SCALE GENOMIC DNA]</scope>
    <source>
        <strain evidence="1 2">C454</strain>
    </source>
</reference>
<gene>
    <name evidence="1" type="ORF">PDENDC454_19028</name>
</gene>